<dbReference type="Pfam" id="PF08522">
    <property type="entry name" value="BT_3987-like_N"/>
    <property type="match status" value="1"/>
</dbReference>
<protein>
    <submittedName>
        <fullName evidence="2">Uncharacterized protein DUF1735</fullName>
    </submittedName>
</protein>
<dbReference type="EMBL" id="SGXA01000001">
    <property type="protein sequence ID" value="RZS74467.1"/>
    <property type="molecule type" value="Genomic_DNA"/>
</dbReference>
<name>A0A4Q7MYY7_9BACT</name>
<dbReference type="Proteomes" id="UP000293874">
    <property type="component" value="Unassembled WGS sequence"/>
</dbReference>
<accession>A0A4Q7MYY7</accession>
<evidence type="ECO:0000313" key="2">
    <source>
        <dbReference type="EMBL" id="RZS74467.1"/>
    </source>
</evidence>
<proteinExistence type="predicted"/>
<dbReference type="AlphaFoldDB" id="A0A4Q7MYY7"/>
<feature type="domain" description="BT-3987-like N-terminal" evidence="1">
    <location>
        <begin position="68"/>
        <end position="173"/>
    </location>
</feature>
<reference evidence="2 3" key="1">
    <citation type="submission" date="2019-02" db="EMBL/GenBank/DDBJ databases">
        <title>Genomic Encyclopedia of Type Strains, Phase IV (KMG-IV): sequencing the most valuable type-strain genomes for metagenomic binning, comparative biology and taxonomic classification.</title>
        <authorList>
            <person name="Goeker M."/>
        </authorList>
    </citation>
    <scope>NUCLEOTIDE SEQUENCE [LARGE SCALE GENOMIC DNA]</scope>
    <source>
        <strain evidence="2 3">DSM 18116</strain>
    </source>
</reference>
<gene>
    <name evidence="2" type="ORF">EV199_0315</name>
</gene>
<dbReference type="RefSeq" id="WP_130538930.1">
    <property type="nucleotide sequence ID" value="NZ_CP042431.1"/>
</dbReference>
<comment type="caution">
    <text evidence="2">The sequence shown here is derived from an EMBL/GenBank/DDBJ whole genome shotgun (WGS) entry which is preliminary data.</text>
</comment>
<dbReference type="PROSITE" id="PS51257">
    <property type="entry name" value="PROKAR_LIPOPROTEIN"/>
    <property type="match status" value="1"/>
</dbReference>
<dbReference type="OrthoDB" id="1043438at2"/>
<dbReference type="InterPro" id="IPR008979">
    <property type="entry name" value="Galactose-bd-like_sf"/>
</dbReference>
<sequence>MNAKKITAAILTVFAVLYLFTSCEKDDSAKDYGIPLIYMPQSVNVSLGLNANYPVPSSSNGTSPTGVNYVVDEKSGKVNIILGAALSGTATGAYSVDIKVNNDTIQKLLNSGTLGPDYLAMPATAYTLPARLEVPSSGSATFYLSVDNSLIIDPAYLGKHLLLAVEITNASKYNIDKARATTIVDLNIAGLFPSATGTSEYNVSEGVTVTFTGQNLDKVTALNFTTSAINIPIVSQTATSIVVKMPAMNEIFRSTVNLVTPFGTTQSGFELVNTDNAYRVFTDNYGPNIGRNNDGDDYGSEQAVSNSIVKRGTSSLAITYYGNNYSPGGLVNASNFVNDGYNYITFWARSTTNGTGNEGIQMSLMGDGMPEGYGNDFAGVGIIVSPTWTYYKIPIGPTSGKPMWSKGNAFRKFGWRLNNWNVPQNEVVYFDDILFVK</sequence>
<organism evidence="2 3">
    <name type="scientific">Pseudobacter ginsenosidimutans</name>
    <dbReference type="NCBI Taxonomy" id="661488"/>
    <lineage>
        <taxon>Bacteria</taxon>
        <taxon>Pseudomonadati</taxon>
        <taxon>Bacteroidota</taxon>
        <taxon>Chitinophagia</taxon>
        <taxon>Chitinophagales</taxon>
        <taxon>Chitinophagaceae</taxon>
        <taxon>Pseudobacter</taxon>
    </lineage>
</organism>
<dbReference type="InterPro" id="IPR013728">
    <property type="entry name" value="BT_3987-like_N"/>
</dbReference>
<evidence type="ECO:0000259" key="1">
    <source>
        <dbReference type="Pfam" id="PF08522"/>
    </source>
</evidence>
<dbReference type="SUPFAM" id="SSF49785">
    <property type="entry name" value="Galactose-binding domain-like"/>
    <property type="match status" value="1"/>
</dbReference>
<dbReference type="Gene3D" id="2.60.40.1740">
    <property type="entry name" value="hypothetical protein (bacova_03559)"/>
    <property type="match status" value="1"/>
</dbReference>
<evidence type="ECO:0000313" key="3">
    <source>
        <dbReference type="Proteomes" id="UP000293874"/>
    </source>
</evidence>
<keyword evidence="3" id="KW-1185">Reference proteome</keyword>